<evidence type="ECO:0008006" key="4">
    <source>
        <dbReference type="Google" id="ProtNLM"/>
    </source>
</evidence>
<dbReference type="OrthoDB" id="3166442at2759"/>
<dbReference type="AlphaFoldDB" id="A0A0C3FQP5"/>
<feature type="chain" id="PRO_5002164522" description="AA1-like domain-containing protein" evidence="1">
    <location>
        <begin position="21"/>
        <end position="186"/>
    </location>
</feature>
<reference evidence="3" key="2">
    <citation type="submission" date="2015-01" db="EMBL/GenBank/DDBJ databases">
        <title>Evolutionary Origins and Diversification of the Mycorrhizal Mutualists.</title>
        <authorList>
            <consortium name="DOE Joint Genome Institute"/>
            <consortium name="Mycorrhizal Genomics Consortium"/>
            <person name="Kohler A."/>
            <person name="Kuo A."/>
            <person name="Nagy L.G."/>
            <person name="Floudas D."/>
            <person name="Copeland A."/>
            <person name="Barry K.W."/>
            <person name="Cichocki N."/>
            <person name="Veneault-Fourrey C."/>
            <person name="LaButti K."/>
            <person name="Lindquist E.A."/>
            <person name="Lipzen A."/>
            <person name="Lundell T."/>
            <person name="Morin E."/>
            <person name="Murat C."/>
            <person name="Riley R."/>
            <person name="Ohm R."/>
            <person name="Sun H."/>
            <person name="Tunlid A."/>
            <person name="Henrissat B."/>
            <person name="Grigoriev I.V."/>
            <person name="Hibbett D.S."/>
            <person name="Martin F."/>
        </authorList>
    </citation>
    <scope>NUCLEOTIDE SEQUENCE [LARGE SCALE GENOMIC DNA]</scope>
    <source>
        <strain evidence="3">F 1598</strain>
    </source>
</reference>
<dbReference type="InParanoid" id="A0A0C3FQP5"/>
<reference evidence="2 3" key="1">
    <citation type="submission" date="2014-04" db="EMBL/GenBank/DDBJ databases">
        <authorList>
            <consortium name="DOE Joint Genome Institute"/>
            <person name="Kuo A."/>
            <person name="Tarkka M."/>
            <person name="Buscot F."/>
            <person name="Kohler A."/>
            <person name="Nagy L.G."/>
            <person name="Floudas D."/>
            <person name="Copeland A."/>
            <person name="Barry K.W."/>
            <person name="Cichocki N."/>
            <person name="Veneault-Fourrey C."/>
            <person name="LaButti K."/>
            <person name="Lindquist E.A."/>
            <person name="Lipzen A."/>
            <person name="Lundell T."/>
            <person name="Morin E."/>
            <person name="Murat C."/>
            <person name="Sun H."/>
            <person name="Tunlid A."/>
            <person name="Henrissat B."/>
            <person name="Grigoriev I.V."/>
            <person name="Hibbett D.S."/>
            <person name="Martin F."/>
            <person name="Nordberg H.P."/>
            <person name="Cantor M.N."/>
            <person name="Hua S.X."/>
        </authorList>
    </citation>
    <scope>NUCLEOTIDE SEQUENCE [LARGE SCALE GENOMIC DNA]</scope>
    <source>
        <strain evidence="2 3">F 1598</strain>
    </source>
</reference>
<dbReference type="HOGENOM" id="CLU_124597_0_0_1"/>
<accession>A0A0C3FQP5</accession>
<organism evidence="2 3">
    <name type="scientific">Piloderma croceum (strain F 1598)</name>
    <dbReference type="NCBI Taxonomy" id="765440"/>
    <lineage>
        <taxon>Eukaryota</taxon>
        <taxon>Fungi</taxon>
        <taxon>Dikarya</taxon>
        <taxon>Basidiomycota</taxon>
        <taxon>Agaricomycotina</taxon>
        <taxon>Agaricomycetes</taxon>
        <taxon>Agaricomycetidae</taxon>
        <taxon>Atheliales</taxon>
        <taxon>Atheliaceae</taxon>
        <taxon>Piloderma</taxon>
    </lineage>
</organism>
<dbReference type="Proteomes" id="UP000054166">
    <property type="component" value="Unassembled WGS sequence"/>
</dbReference>
<gene>
    <name evidence="2" type="ORF">PILCRDRAFT_821565</name>
</gene>
<dbReference type="EMBL" id="KN832999">
    <property type="protein sequence ID" value="KIM81481.1"/>
    <property type="molecule type" value="Genomic_DNA"/>
</dbReference>
<keyword evidence="3" id="KW-1185">Reference proteome</keyword>
<keyword evidence="1" id="KW-0732">Signal</keyword>
<proteinExistence type="predicted"/>
<name>A0A0C3FQP5_PILCF</name>
<evidence type="ECO:0000313" key="2">
    <source>
        <dbReference type="EMBL" id="KIM81481.1"/>
    </source>
</evidence>
<evidence type="ECO:0000256" key="1">
    <source>
        <dbReference type="SAM" id="SignalP"/>
    </source>
</evidence>
<feature type="signal peptide" evidence="1">
    <location>
        <begin position="1"/>
        <end position="20"/>
    </location>
</feature>
<protein>
    <recommendedName>
        <fullName evidence="4">AA1-like domain-containing protein</fullName>
    </recommendedName>
</protein>
<sequence>MIFVAYATALVSTFAALANASVMPRSSTKCHTIDSGYLSTWIGDNPGGNQALDLNSEKELTYKSGTKVKAVFQACPDLPNSSGFNSLGRIVIDPTSSDDCLTVTNPSNSDGPFYVKSEKCTSDTKPSLAQTWGYGNDFGNVIFWDGSCGPGVTINNKSQPVLGSGNRIELSCDVESWESMTLTSTA</sequence>
<evidence type="ECO:0000313" key="3">
    <source>
        <dbReference type="Proteomes" id="UP000054166"/>
    </source>
</evidence>